<dbReference type="SUPFAM" id="SSF53474">
    <property type="entry name" value="alpha/beta-Hydrolases"/>
    <property type="match status" value="1"/>
</dbReference>
<dbReference type="RefSeq" id="WP_035283154.1">
    <property type="nucleotide sequence ID" value="NZ_AYXG01000106.1"/>
</dbReference>
<dbReference type="InterPro" id="IPR029058">
    <property type="entry name" value="AB_hydrolase_fold"/>
</dbReference>
<dbReference type="GO" id="GO:0004806">
    <property type="term" value="F:triacylglycerol lipase activity"/>
    <property type="evidence" value="ECO:0007669"/>
    <property type="project" value="UniProtKB-EC"/>
</dbReference>
<evidence type="ECO:0000256" key="3">
    <source>
        <dbReference type="SAM" id="SignalP"/>
    </source>
</evidence>
<keyword evidence="3" id="KW-0732">Signal</keyword>
<name>W7IYK7_9PSEU</name>
<keyword evidence="2 5" id="KW-0378">Hydrolase</keyword>
<evidence type="ECO:0000259" key="4">
    <source>
        <dbReference type="Pfam" id="PF12740"/>
    </source>
</evidence>
<feature type="chain" id="PRO_5004894145" evidence="3">
    <location>
        <begin position="37"/>
        <end position="293"/>
    </location>
</feature>
<dbReference type="PROSITE" id="PS51318">
    <property type="entry name" value="TAT"/>
    <property type="match status" value="1"/>
</dbReference>
<dbReference type="PANTHER" id="PTHR22946">
    <property type="entry name" value="DIENELACTONE HYDROLASE DOMAIN-CONTAINING PROTEIN-RELATED"/>
    <property type="match status" value="1"/>
</dbReference>
<dbReference type="PATRIC" id="fig|909613.9.peg.3166"/>
<dbReference type="Proteomes" id="UP000019277">
    <property type="component" value="Unassembled WGS sequence"/>
</dbReference>
<dbReference type="EC" id="3.1.1.3" evidence="5"/>
<comment type="similarity">
    <text evidence="1">Belongs to the AB hydrolase superfamily.</text>
</comment>
<accession>W7IYK7</accession>
<evidence type="ECO:0000256" key="1">
    <source>
        <dbReference type="ARBA" id="ARBA00008645"/>
    </source>
</evidence>
<dbReference type="PANTHER" id="PTHR22946:SF9">
    <property type="entry name" value="POLYKETIDE TRANSFERASE AF380"/>
    <property type="match status" value="1"/>
</dbReference>
<dbReference type="OrthoDB" id="1466228at2"/>
<dbReference type="Gene3D" id="3.40.50.1820">
    <property type="entry name" value="alpha/beta hydrolase"/>
    <property type="match status" value="1"/>
</dbReference>
<organism evidence="5 6">
    <name type="scientific">Actinokineospora spheciospongiae</name>
    <dbReference type="NCBI Taxonomy" id="909613"/>
    <lineage>
        <taxon>Bacteria</taxon>
        <taxon>Bacillati</taxon>
        <taxon>Actinomycetota</taxon>
        <taxon>Actinomycetes</taxon>
        <taxon>Pseudonocardiales</taxon>
        <taxon>Pseudonocardiaceae</taxon>
        <taxon>Actinokineospora</taxon>
    </lineage>
</organism>
<reference evidence="5 6" key="1">
    <citation type="journal article" date="2014" name="Genome Announc.">
        <title>Draft Genome Sequence of the Antitrypanosomally Active Sponge-Associated Bacterium Actinokineospora sp. Strain EG49.</title>
        <authorList>
            <person name="Harjes J."/>
            <person name="Ryu T."/>
            <person name="Abdelmohsen U.R."/>
            <person name="Moitinho-Silva L."/>
            <person name="Horn H."/>
            <person name="Ravasi T."/>
            <person name="Hentschel U."/>
        </authorList>
    </citation>
    <scope>NUCLEOTIDE SEQUENCE [LARGE SCALE GENOMIC DNA]</scope>
    <source>
        <strain evidence="5 6">EG49</strain>
    </source>
</reference>
<feature type="domain" description="PET hydrolase/cutinase-like" evidence="4">
    <location>
        <begin position="36"/>
        <end position="291"/>
    </location>
</feature>
<comment type="caution">
    <text evidence="5">The sequence shown here is derived from an EMBL/GenBank/DDBJ whole genome shotgun (WGS) entry which is preliminary data.</text>
</comment>
<gene>
    <name evidence="5" type="ORF">UO65_3164</name>
</gene>
<keyword evidence="6" id="KW-1185">Reference proteome</keyword>
<protein>
    <submittedName>
        <fullName evidence="5">Triacylglycerol lipase</fullName>
        <ecNumber evidence="5">3.1.1.3</ecNumber>
    </submittedName>
</protein>
<feature type="signal peptide" evidence="3">
    <location>
        <begin position="1"/>
        <end position="36"/>
    </location>
</feature>
<dbReference type="InterPro" id="IPR006311">
    <property type="entry name" value="TAT_signal"/>
</dbReference>
<dbReference type="eggNOG" id="COG1073">
    <property type="taxonomic scope" value="Bacteria"/>
</dbReference>
<sequence>MTVAPRTGRRSLRGPLGLLAAAALTAGALVGVDASAAENPYQRGPEPTVQSLEAAAGPFAVESAPVQAGAGFAGGTVYYPADTGEGTFGGLAVSPGFLEVQAAISWLGPRLASHGFVVVTIDTLSPFDQPAARADQLLATLDWLTTASPVKDRVDANRLGVLGHSMGGGASLAAAKKRPSLLATVPLAPWNTVKDWAAESVPSLIVGAENDTIAGVTQHAEPFYESLGGEKAYLELRGADHFVVTAATPTVGKFTVAWLKRWIDSDTRYDRFLCPAPAPDAVISEFRETCPLG</sequence>
<dbReference type="EMBL" id="AYXG01000106">
    <property type="protein sequence ID" value="EWC61561.1"/>
    <property type="molecule type" value="Genomic_DNA"/>
</dbReference>
<evidence type="ECO:0000256" key="2">
    <source>
        <dbReference type="ARBA" id="ARBA00022801"/>
    </source>
</evidence>
<evidence type="ECO:0000313" key="6">
    <source>
        <dbReference type="Proteomes" id="UP000019277"/>
    </source>
</evidence>
<dbReference type="InterPro" id="IPR041127">
    <property type="entry name" value="PET_hydrolase/cutinase-like"/>
</dbReference>
<dbReference type="STRING" id="909613.UO65_3164"/>
<dbReference type="InterPro" id="IPR050261">
    <property type="entry name" value="FrsA_esterase"/>
</dbReference>
<dbReference type="AlphaFoldDB" id="W7IYK7"/>
<proteinExistence type="inferred from homology"/>
<dbReference type="Pfam" id="PF12740">
    <property type="entry name" value="PETase"/>
    <property type="match status" value="1"/>
</dbReference>
<evidence type="ECO:0000313" key="5">
    <source>
        <dbReference type="EMBL" id="EWC61561.1"/>
    </source>
</evidence>